<proteinExistence type="predicted"/>
<evidence type="ECO:0000313" key="1">
    <source>
        <dbReference type="EMBL" id="KIG15430.1"/>
    </source>
</evidence>
<organism evidence="1 2">
    <name type="scientific">Enhygromyxa salina</name>
    <dbReference type="NCBI Taxonomy" id="215803"/>
    <lineage>
        <taxon>Bacteria</taxon>
        <taxon>Pseudomonadati</taxon>
        <taxon>Myxococcota</taxon>
        <taxon>Polyangia</taxon>
        <taxon>Nannocystales</taxon>
        <taxon>Nannocystaceae</taxon>
        <taxon>Enhygromyxa</taxon>
    </lineage>
</organism>
<sequence>MRPGEVLSAARHYLRSHPEELSRVLRNAIGMRFGVPLAAFRWLAVQMADSDAVEDVEIGAVPPGLRMAATIDLMRTRVRAGAVLYIDRIQLTGDEMRLELRLEDVSMIPIDTGKSQISALLVTRSLDLSRPGDLVQHLPDMPDMIVDSHGNRVVLDLLRVPKLAKDPLVRHALGLMTSLMTLDGIETEGDHLDLHFKPLPEGLVAAADAIGDHLVVPMLHQARKRMPKALRGGMRRMLSMIAGDERARA</sequence>
<dbReference type="RefSeq" id="WP_052551701.1">
    <property type="nucleotide sequence ID" value="NZ_JMCC02000054.1"/>
</dbReference>
<gene>
    <name evidence="1" type="ORF">DB30_05626</name>
</gene>
<accession>A0A0C2D0P5</accession>
<reference evidence="1 2" key="1">
    <citation type="submission" date="2014-12" db="EMBL/GenBank/DDBJ databases">
        <title>Genome assembly of Enhygromyxa salina DSM 15201.</title>
        <authorList>
            <person name="Sharma G."/>
            <person name="Subramanian S."/>
        </authorList>
    </citation>
    <scope>NUCLEOTIDE SEQUENCE [LARGE SCALE GENOMIC DNA]</scope>
    <source>
        <strain evidence="1 2">DSM 15201</strain>
    </source>
</reference>
<dbReference type="AlphaFoldDB" id="A0A0C2D0P5"/>
<protein>
    <submittedName>
        <fullName evidence="1">Uncharacterized protein</fullName>
    </submittedName>
</protein>
<comment type="caution">
    <text evidence="1">The sequence shown here is derived from an EMBL/GenBank/DDBJ whole genome shotgun (WGS) entry which is preliminary data.</text>
</comment>
<dbReference type="EMBL" id="JMCC02000054">
    <property type="protein sequence ID" value="KIG15430.1"/>
    <property type="molecule type" value="Genomic_DNA"/>
</dbReference>
<dbReference type="Proteomes" id="UP000031599">
    <property type="component" value="Unassembled WGS sequence"/>
</dbReference>
<name>A0A0C2D0P5_9BACT</name>
<evidence type="ECO:0000313" key="2">
    <source>
        <dbReference type="Proteomes" id="UP000031599"/>
    </source>
</evidence>